<name>A0A371EEI9_MUCPR</name>
<comment type="caution">
    <text evidence="1">The sequence shown here is derived from an EMBL/GenBank/DDBJ whole genome shotgun (WGS) entry which is preliminary data.</text>
</comment>
<organism evidence="1 2">
    <name type="scientific">Mucuna pruriens</name>
    <name type="common">Velvet bean</name>
    <name type="synonym">Dolichos pruriens</name>
    <dbReference type="NCBI Taxonomy" id="157652"/>
    <lineage>
        <taxon>Eukaryota</taxon>
        <taxon>Viridiplantae</taxon>
        <taxon>Streptophyta</taxon>
        <taxon>Embryophyta</taxon>
        <taxon>Tracheophyta</taxon>
        <taxon>Spermatophyta</taxon>
        <taxon>Magnoliopsida</taxon>
        <taxon>eudicotyledons</taxon>
        <taxon>Gunneridae</taxon>
        <taxon>Pentapetalae</taxon>
        <taxon>rosids</taxon>
        <taxon>fabids</taxon>
        <taxon>Fabales</taxon>
        <taxon>Fabaceae</taxon>
        <taxon>Papilionoideae</taxon>
        <taxon>50 kb inversion clade</taxon>
        <taxon>NPAAA clade</taxon>
        <taxon>indigoferoid/millettioid clade</taxon>
        <taxon>Phaseoleae</taxon>
        <taxon>Mucuna</taxon>
    </lineage>
</organism>
<dbReference type="OrthoDB" id="1002641at2759"/>
<accession>A0A371EEI9</accession>
<reference evidence="1" key="1">
    <citation type="submission" date="2018-05" db="EMBL/GenBank/DDBJ databases">
        <title>Draft genome of Mucuna pruriens seed.</title>
        <authorList>
            <person name="Nnadi N.E."/>
            <person name="Vos R."/>
            <person name="Hasami M.H."/>
            <person name="Devisetty U.K."/>
            <person name="Aguiy J.C."/>
        </authorList>
    </citation>
    <scope>NUCLEOTIDE SEQUENCE [LARGE SCALE GENOMIC DNA]</scope>
    <source>
        <strain evidence="1">JCA_2017</strain>
    </source>
</reference>
<sequence>MIICTLKAKFMPKSCVIYLSNHSPIRNVKGQISQEIWSGLKSRVNHFRVFRNIVYAILVLDQRRFKICALAMMKIQRLQIIYFKQWKDYCKHNVLKILLHQKSFLLYFLH</sequence>
<evidence type="ECO:0008006" key="3">
    <source>
        <dbReference type="Google" id="ProtNLM"/>
    </source>
</evidence>
<dbReference type="AlphaFoldDB" id="A0A371EEI9"/>
<evidence type="ECO:0000313" key="1">
    <source>
        <dbReference type="EMBL" id="RDX64465.1"/>
    </source>
</evidence>
<protein>
    <recommendedName>
        <fullName evidence="3">Copia protein</fullName>
    </recommendedName>
</protein>
<keyword evidence="2" id="KW-1185">Reference proteome</keyword>
<dbReference type="Proteomes" id="UP000257109">
    <property type="component" value="Unassembled WGS sequence"/>
</dbReference>
<evidence type="ECO:0000313" key="2">
    <source>
        <dbReference type="Proteomes" id="UP000257109"/>
    </source>
</evidence>
<gene>
    <name evidence="1" type="ORF">CR513_56984</name>
</gene>
<dbReference type="EMBL" id="QJKJ01014368">
    <property type="protein sequence ID" value="RDX64465.1"/>
    <property type="molecule type" value="Genomic_DNA"/>
</dbReference>
<feature type="non-terminal residue" evidence="1">
    <location>
        <position position="1"/>
    </location>
</feature>
<proteinExistence type="predicted"/>